<dbReference type="AlphaFoldDB" id="A0AAN4ZC58"/>
<keyword evidence="2" id="KW-0560">Oxidoreductase</keyword>
<keyword evidence="4" id="KW-1185">Reference proteome</keyword>
<dbReference type="GO" id="GO:0005506">
    <property type="term" value="F:iron ion binding"/>
    <property type="evidence" value="ECO:0007669"/>
    <property type="project" value="InterPro"/>
</dbReference>
<dbReference type="PANTHER" id="PTHR24284:SF1">
    <property type="entry name" value="CYTOCHROME P450 FAMILY"/>
    <property type="match status" value="1"/>
</dbReference>
<dbReference type="Gene3D" id="1.10.630.10">
    <property type="entry name" value="Cytochrome P450"/>
    <property type="match status" value="1"/>
</dbReference>
<feature type="non-terminal residue" evidence="3">
    <location>
        <position position="1"/>
    </location>
</feature>
<dbReference type="PANTHER" id="PTHR24284">
    <property type="entry name" value="CYTOCHROME P450 FAMILY"/>
    <property type="match status" value="1"/>
</dbReference>
<reference evidence="4" key="1">
    <citation type="submission" date="2022-10" db="EMBL/GenBank/DDBJ databases">
        <title>Genome assembly of Pristionchus species.</title>
        <authorList>
            <person name="Yoshida K."/>
            <person name="Sommer R.J."/>
        </authorList>
    </citation>
    <scope>NUCLEOTIDE SEQUENCE [LARGE SCALE GENOMIC DNA]</scope>
    <source>
        <strain evidence="4">RS5460</strain>
    </source>
</reference>
<name>A0AAN4ZC58_9BILA</name>
<protein>
    <recommendedName>
        <fullName evidence="5">Cytochrome P450</fullName>
    </recommendedName>
</protein>
<dbReference type="GO" id="GO:0004497">
    <property type="term" value="F:monooxygenase activity"/>
    <property type="evidence" value="ECO:0007669"/>
    <property type="project" value="UniProtKB-KW"/>
</dbReference>
<keyword evidence="2" id="KW-0503">Monooxygenase</keyword>
<evidence type="ECO:0000313" key="3">
    <source>
        <dbReference type="EMBL" id="GMR35067.1"/>
    </source>
</evidence>
<dbReference type="InterPro" id="IPR036396">
    <property type="entry name" value="Cyt_P450_sf"/>
</dbReference>
<evidence type="ECO:0000256" key="1">
    <source>
        <dbReference type="ARBA" id="ARBA00010617"/>
    </source>
</evidence>
<dbReference type="Pfam" id="PF00067">
    <property type="entry name" value="p450"/>
    <property type="match status" value="1"/>
</dbReference>
<evidence type="ECO:0000313" key="4">
    <source>
        <dbReference type="Proteomes" id="UP001328107"/>
    </source>
</evidence>
<proteinExistence type="inferred from homology"/>
<gene>
    <name evidence="3" type="ORF">PMAYCL1PPCAC_05262</name>
</gene>
<sequence>DSWMDQRRFLVSTLRDFGMGKNLMEDKVRNSAQQLVEYIDKQDLSNVDLRWPVQVFVANIINEFLFG</sequence>
<comment type="similarity">
    <text evidence="1">Belongs to the cytochrome P450 family.</text>
</comment>
<feature type="non-terminal residue" evidence="3">
    <location>
        <position position="67"/>
    </location>
</feature>
<dbReference type="EMBL" id="BTRK01000002">
    <property type="protein sequence ID" value="GMR35067.1"/>
    <property type="molecule type" value="Genomic_DNA"/>
</dbReference>
<evidence type="ECO:0008006" key="5">
    <source>
        <dbReference type="Google" id="ProtNLM"/>
    </source>
</evidence>
<comment type="caution">
    <text evidence="3">The sequence shown here is derived from an EMBL/GenBank/DDBJ whole genome shotgun (WGS) entry which is preliminary data.</text>
</comment>
<dbReference type="GO" id="GO:0016705">
    <property type="term" value="F:oxidoreductase activity, acting on paired donors, with incorporation or reduction of molecular oxygen"/>
    <property type="evidence" value="ECO:0007669"/>
    <property type="project" value="InterPro"/>
</dbReference>
<organism evidence="3 4">
    <name type="scientific">Pristionchus mayeri</name>
    <dbReference type="NCBI Taxonomy" id="1317129"/>
    <lineage>
        <taxon>Eukaryota</taxon>
        <taxon>Metazoa</taxon>
        <taxon>Ecdysozoa</taxon>
        <taxon>Nematoda</taxon>
        <taxon>Chromadorea</taxon>
        <taxon>Rhabditida</taxon>
        <taxon>Rhabditina</taxon>
        <taxon>Diplogasteromorpha</taxon>
        <taxon>Diplogasteroidea</taxon>
        <taxon>Neodiplogasteridae</taxon>
        <taxon>Pristionchus</taxon>
    </lineage>
</organism>
<dbReference type="Proteomes" id="UP001328107">
    <property type="component" value="Unassembled WGS sequence"/>
</dbReference>
<dbReference type="SUPFAM" id="SSF48264">
    <property type="entry name" value="Cytochrome P450"/>
    <property type="match status" value="1"/>
</dbReference>
<accession>A0AAN4ZC58</accession>
<dbReference type="GO" id="GO:0020037">
    <property type="term" value="F:heme binding"/>
    <property type="evidence" value="ECO:0007669"/>
    <property type="project" value="InterPro"/>
</dbReference>
<dbReference type="InterPro" id="IPR001128">
    <property type="entry name" value="Cyt_P450"/>
</dbReference>
<evidence type="ECO:0000256" key="2">
    <source>
        <dbReference type="ARBA" id="ARBA00023033"/>
    </source>
</evidence>